<evidence type="ECO:0000259" key="2">
    <source>
        <dbReference type="Pfam" id="PF00425"/>
    </source>
</evidence>
<dbReference type="GO" id="GO:0046820">
    <property type="term" value="F:4-amino-4-deoxychorismate synthase activity"/>
    <property type="evidence" value="ECO:0007669"/>
    <property type="project" value="TreeGrafter"/>
</dbReference>
<dbReference type="PANTHER" id="PTHR11236">
    <property type="entry name" value="AMINOBENZOATE/ANTHRANILATE SYNTHASE"/>
    <property type="match status" value="1"/>
</dbReference>
<dbReference type="SUPFAM" id="SSF56322">
    <property type="entry name" value="ADC synthase"/>
    <property type="match status" value="1"/>
</dbReference>
<reference evidence="3 4" key="1">
    <citation type="submission" date="2019-12" db="EMBL/GenBank/DDBJ databases">
        <authorList>
            <person name="Li J."/>
            <person name="Shi Y."/>
            <person name="Xu G."/>
            <person name="Xiao D."/>
            <person name="Ran X."/>
        </authorList>
    </citation>
    <scope>NUCLEOTIDE SEQUENCE [LARGE SCALE GENOMIC DNA]</scope>
    <source>
        <strain evidence="3 4">JCM 15915</strain>
    </source>
</reference>
<dbReference type="GO" id="GO:0008153">
    <property type="term" value="P:4-aminobenzoate biosynthetic process"/>
    <property type="evidence" value="ECO:0007669"/>
    <property type="project" value="TreeGrafter"/>
</dbReference>
<dbReference type="Gene3D" id="3.60.120.10">
    <property type="entry name" value="Anthranilate synthase"/>
    <property type="match status" value="1"/>
</dbReference>
<dbReference type="InterPro" id="IPR015890">
    <property type="entry name" value="Chorismate_C"/>
</dbReference>
<protein>
    <submittedName>
        <fullName evidence="3">Aminodeoxychorismate/anthranilate synthase component I</fullName>
    </submittedName>
</protein>
<feature type="region of interest" description="Disordered" evidence="1">
    <location>
        <begin position="234"/>
        <end position="257"/>
    </location>
</feature>
<comment type="caution">
    <text evidence="3">The sequence shown here is derived from an EMBL/GenBank/DDBJ whole genome shotgun (WGS) entry which is preliminary data.</text>
</comment>
<dbReference type="InterPro" id="IPR019999">
    <property type="entry name" value="Anth_synth_I-like"/>
</dbReference>
<dbReference type="PRINTS" id="PR00095">
    <property type="entry name" value="ANTSNTHASEI"/>
</dbReference>
<keyword evidence="4" id="KW-1185">Reference proteome</keyword>
<feature type="domain" description="Chorismate-utilising enzyme C-terminal" evidence="2">
    <location>
        <begin position="275"/>
        <end position="539"/>
    </location>
</feature>
<dbReference type="GO" id="GO:0005737">
    <property type="term" value="C:cytoplasm"/>
    <property type="evidence" value="ECO:0007669"/>
    <property type="project" value="TreeGrafter"/>
</dbReference>
<gene>
    <name evidence="3" type="ORF">GMA10_12040</name>
</gene>
<sequence length="571" mass="61597">MRSFHPSPVRMKASWENAVMFSHRIPCGADALGRPLWAAHDALAPSVVDESGLFRRLVHSMGRLDGIDYRYAAWLDSSSAHVRGGAPARWSVMLVPSEVLRYETAGRPDPRVDRLAPDGMLRGRTRGTMVDVLEQRLTDAEVGAPETPSTPPDRRIPSFVRSMIGAWFGYFGYETRADLGFSSVFAAETPDAVWMVSTRLVIIDHRDRNWWIVGDETWVDAAVEALGDSVCDPSDPAAAGSACPGSTPASSTPASSISATTLPADVVLRCAPPDRDRYMRAIGEALEEIRDGNSYEVCLTAASERNVPVAFGFDAAANLYARQRRSNPAPHAAFLWCDDVAVLSSSPERFVAVDADGWCEAKPIKGTTPRRALPEDDAKAARDMAADPKTRAENLMIVDLLRNDFSRVCEPGSIRVPVLMGVESYATVHQLVSTVRGRLRPGRSAIDLVRACFPGGSMTGAPKPRTMEIIDRLEARPRGIYSGALGYVSPSGESDLSIVIRTIVMRPGPGATSMLGVSAGGAIVADSDPCAEYEEMLTKLDAPVRGPAGAGRDVVHTVPRTRGEAPVHHVE</sequence>
<proteinExistence type="predicted"/>
<evidence type="ECO:0000313" key="4">
    <source>
        <dbReference type="Proteomes" id="UP000462152"/>
    </source>
</evidence>
<dbReference type="Proteomes" id="UP000462152">
    <property type="component" value="Unassembled WGS sequence"/>
</dbReference>
<dbReference type="AlphaFoldDB" id="A0A7M3SVW4"/>
<organism evidence="3 4">
    <name type="scientific">Rothia koreensis</name>
    <dbReference type="NCBI Taxonomy" id="592378"/>
    <lineage>
        <taxon>Bacteria</taxon>
        <taxon>Bacillati</taxon>
        <taxon>Actinomycetota</taxon>
        <taxon>Actinomycetes</taxon>
        <taxon>Micrococcales</taxon>
        <taxon>Micrococcaceae</taxon>
        <taxon>Rothia</taxon>
    </lineage>
</organism>
<dbReference type="InterPro" id="IPR005801">
    <property type="entry name" value="ADC_synthase"/>
</dbReference>
<dbReference type="Pfam" id="PF00425">
    <property type="entry name" value="Chorismate_bind"/>
    <property type="match status" value="1"/>
</dbReference>
<dbReference type="GO" id="GO:0000162">
    <property type="term" value="P:L-tryptophan biosynthetic process"/>
    <property type="evidence" value="ECO:0007669"/>
    <property type="project" value="TreeGrafter"/>
</dbReference>
<name>A0A7M3SVW4_9MICC</name>
<accession>A0A7M3SVW4</accession>
<dbReference type="EMBL" id="WOGT01000010">
    <property type="protein sequence ID" value="MUN55929.1"/>
    <property type="molecule type" value="Genomic_DNA"/>
</dbReference>
<evidence type="ECO:0000256" key="1">
    <source>
        <dbReference type="SAM" id="MobiDB-lite"/>
    </source>
</evidence>
<evidence type="ECO:0000313" key="3">
    <source>
        <dbReference type="EMBL" id="MUN55929.1"/>
    </source>
</evidence>
<dbReference type="PANTHER" id="PTHR11236:SF18">
    <property type="entry name" value="AMINODEOXYCHORISMATE SYNTHASE"/>
    <property type="match status" value="1"/>
</dbReference>